<dbReference type="HOGENOM" id="CLU_001205_1_1_1"/>
<evidence type="ECO:0007829" key="14">
    <source>
        <dbReference type="PDB" id="9HCJ"/>
    </source>
</evidence>
<dbReference type="InterPro" id="IPR008964">
    <property type="entry name" value="Invasin/intimin_cell_adhesion"/>
</dbReference>
<dbReference type="GO" id="GO:0005783">
    <property type="term" value="C:endoplasmic reticulum"/>
    <property type="evidence" value="ECO:0000304"/>
    <property type="project" value="dictyBase"/>
</dbReference>
<evidence type="ECO:0000256" key="4">
    <source>
        <dbReference type="ARBA" id="ARBA00022729"/>
    </source>
</evidence>
<dbReference type="GO" id="GO:0005643">
    <property type="term" value="C:nuclear pore"/>
    <property type="evidence" value="ECO:0000318"/>
    <property type="project" value="GO_Central"/>
</dbReference>
<dbReference type="Pfam" id="PF26182">
    <property type="entry name" value="Ig_NUP210_5th"/>
    <property type="match status" value="1"/>
</dbReference>
<evidence type="ECO:0000256" key="5">
    <source>
        <dbReference type="ARBA" id="ARBA00022989"/>
    </source>
</evidence>
<dbReference type="InterPro" id="IPR056899">
    <property type="entry name" value="Ig_NUP210_9th"/>
</dbReference>
<reference evidence="12 13" key="1">
    <citation type="journal article" date="2005" name="Nature">
        <title>The genome of the social amoeba Dictyostelium discoideum.</title>
        <authorList>
            <consortium name="The Dictyostelium discoideum Sequencing Consortium"/>
            <person name="Eichinger L."/>
            <person name="Pachebat J.A."/>
            <person name="Glockner G."/>
            <person name="Rajandream M.A."/>
            <person name="Sucgang R."/>
            <person name="Berriman M."/>
            <person name="Song J."/>
            <person name="Olsen R."/>
            <person name="Szafranski K."/>
            <person name="Xu Q."/>
            <person name="Tunggal B."/>
            <person name="Kummerfeld S."/>
            <person name="Madera M."/>
            <person name="Konfortov B.A."/>
            <person name="Rivero F."/>
            <person name="Bankier A.T."/>
            <person name="Lehmann R."/>
            <person name="Hamlin N."/>
            <person name="Davies R."/>
            <person name="Gaudet P."/>
            <person name="Fey P."/>
            <person name="Pilcher K."/>
            <person name="Chen G."/>
            <person name="Saunders D."/>
            <person name="Sodergren E."/>
            <person name="Davis P."/>
            <person name="Kerhornou A."/>
            <person name="Nie X."/>
            <person name="Hall N."/>
            <person name="Anjard C."/>
            <person name="Hemphill L."/>
            <person name="Bason N."/>
            <person name="Farbrother P."/>
            <person name="Desany B."/>
            <person name="Just E."/>
            <person name="Morio T."/>
            <person name="Rost R."/>
            <person name="Churcher C."/>
            <person name="Cooper J."/>
            <person name="Haydock S."/>
            <person name="van Driessche N."/>
            <person name="Cronin A."/>
            <person name="Goodhead I."/>
            <person name="Muzny D."/>
            <person name="Mourier T."/>
            <person name="Pain A."/>
            <person name="Lu M."/>
            <person name="Harper D."/>
            <person name="Lindsay R."/>
            <person name="Hauser H."/>
            <person name="James K."/>
            <person name="Quiles M."/>
            <person name="Madan Babu M."/>
            <person name="Saito T."/>
            <person name="Buchrieser C."/>
            <person name="Wardroper A."/>
            <person name="Felder M."/>
            <person name="Thangavelu M."/>
            <person name="Johnson D."/>
            <person name="Knights A."/>
            <person name="Loulseged H."/>
            <person name="Mungall K."/>
            <person name="Oliver K."/>
            <person name="Price C."/>
            <person name="Quail M.A."/>
            <person name="Urushihara H."/>
            <person name="Hernandez J."/>
            <person name="Rabbinowitsch E."/>
            <person name="Steffen D."/>
            <person name="Sanders M."/>
            <person name="Ma J."/>
            <person name="Kohara Y."/>
            <person name="Sharp S."/>
            <person name="Simmonds M."/>
            <person name="Spiegler S."/>
            <person name="Tivey A."/>
            <person name="Sugano S."/>
            <person name="White B."/>
            <person name="Walker D."/>
            <person name="Woodward J."/>
            <person name="Winckler T."/>
            <person name="Tanaka Y."/>
            <person name="Shaulsky G."/>
            <person name="Schleicher M."/>
            <person name="Weinstock G."/>
            <person name="Rosenthal A."/>
            <person name="Cox E.C."/>
            <person name="Chisholm R.L."/>
            <person name="Gibbs R."/>
            <person name="Loomis W.F."/>
            <person name="Platzer M."/>
            <person name="Kay R.R."/>
            <person name="Williams J."/>
            <person name="Dear P.H."/>
            <person name="Noegel A.A."/>
            <person name="Barrell B."/>
            <person name="Kuspa A."/>
        </authorList>
    </citation>
    <scope>NUCLEOTIDE SEQUENCE [LARGE SCALE GENOMIC DNA]</scope>
    <source>
        <strain evidence="12 13">AX4</strain>
    </source>
</reference>
<dbReference type="InterPro" id="IPR055099">
    <property type="entry name" value="Ig_NUP210_7th"/>
</dbReference>
<dbReference type="Pfam" id="PF22963">
    <property type="entry name" value="Ig_NUP210_3rd"/>
    <property type="match status" value="1"/>
</dbReference>
<feature type="domain" description="BIG2" evidence="11">
    <location>
        <begin position="476"/>
        <end position="553"/>
    </location>
</feature>
<keyword evidence="13" id="KW-1185">Reference proteome</keyword>
<keyword evidence="14" id="KW-0002">3D-structure</keyword>
<keyword evidence="5 10" id="KW-1133">Transmembrane helix</keyword>
<evidence type="ECO:0000256" key="7">
    <source>
        <dbReference type="ARBA" id="ARBA00023180"/>
    </source>
</evidence>
<feature type="region of interest" description="Disordered" evidence="9">
    <location>
        <begin position="1874"/>
        <end position="1916"/>
    </location>
</feature>
<dbReference type="PhylomeDB" id="Q54IS9"/>
<reference evidence="14" key="2">
    <citation type="journal article" date="2025" name="Mol. Cell">
        <title>Nuclear pore permeability and fluid flow are modulated by its dilation state.</title>
        <authorList>
            <person name="Hoffmann P.C."/>
            <person name="Kim H."/>
            <person name="Obarska-Kosinska A."/>
            <person name="Kreysing J.P."/>
            <person name="Andino-Frydman E."/>
            <person name="Cruz-Leon S."/>
            <person name="Margiotta E."/>
            <person name="Cernikova L."/>
            <person name="Kosinski J."/>
            <person name="Turonova B."/>
            <person name="Hummer G."/>
            <person name="Beck M."/>
        </authorList>
    </citation>
    <scope>STRUCTURE BY ELECTRON MICROSCOPY (30.00 ANGSTROMS)</scope>
    <scope>DISULFIDE BONDS</scope>
</reference>
<dbReference type="PANTHER" id="PTHR23019:SF0">
    <property type="entry name" value="NUCLEAR PORE MEMBRANE GLYCOPROTEIN 210"/>
    <property type="match status" value="1"/>
</dbReference>
<feature type="compositionally biased region" description="Low complexity" evidence="9">
    <location>
        <begin position="1024"/>
        <end position="1040"/>
    </location>
</feature>
<dbReference type="Gene3D" id="2.60.40.1080">
    <property type="match status" value="1"/>
</dbReference>
<dbReference type="GO" id="GO:0070762">
    <property type="term" value="C:nuclear pore transmembrane ring"/>
    <property type="evidence" value="ECO:0000314"/>
    <property type="project" value="dictyBase"/>
</dbReference>
<feature type="compositionally biased region" description="Polar residues" evidence="9">
    <location>
        <begin position="1877"/>
        <end position="1891"/>
    </location>
</feature>
<feature type="domain" description="BIG2" evidence="11">
    <location>
        <begin position="1149"/>
        <end position="1228"/>
    </location>
</feature>
<evidence type="ECO:0000313" key="13">
    <source>
        <dbReference type="Proteomes" id="UP000002195"/>
    </source>
</evidence>
<dbReference type="dictyBase" id="DDB_G0288545">
    <property type="gene designation" value="nup210"/>
</dbReference>
<evidence type="ECO:0000256" key="8">
    <source>
        <dbReference type="ARBA" id="ARBA00023242"/>
    </source>
</evidence>
<feature type="disulfide bond" evidence="14">
    <location>
        <begin position="825"/>
        <end position="1015"/>
    </location>
</feature>
<dbReference type="Proteomes" id="UP000002195">
    <property type="component" value="Unassembled WGS sequence"/>
</dbReference>
<dbReference type="PaxDb" id="44689-DDB0235250"/>
<evidence type="ECO:0000256" key="3">
    <source>
        <dbReference type="ARBA" id="ARBA00022692"/>
    </source>
</evidence>
<dbReference type="SMART" id="SM00635">
    <property type="entry name" value="BID_2"/>
    <property type="match status" value="3"/>
</dbReference>
<dbReference type="InterPro" id="IPR056897">
    <property type="entry name" value="Ig_NUP210_4th"/>
</dbReference>
<dbReference type="RefSeq" id="XP_636668.1">
    <property type="nucleotide sequence ID" value="XM_631576.1"/>
</dbReference>
<dbReference type="InterPro" id="IPR045197">
    <property type="entry name" value="NUP210-like"/>
</dbReference>
<evidence type="ECO:0000256" key="9">
    <source>
        <dbReference type="SAM" id="MobiDB-lite"/>
    </source>
</evidence>
<dbReference type="Pfam" id="PF24902">
    <property type="entry name" value="Ig_NUP210_9th"/>
    <property type="match status" value="1"/>
</dbReference>
<feature type="region of interest" description="Disordered" evidence="9">
    <location>
        <begin position="1021"/>
        <end position="1046"/>
    </location>
</feature>
<feature type="transmembrane region" description="Helical" evidence="10">
    <location>
        <begin position="1847"/>
        <end position="1864"/>
    </location>
</feature>
<dbReference type="InterPro" id="IPR058779">
    <property type="entry name" value="Ig_NUP210_13th"/>
</dbReference>
<dbReference type="InterPro" id="IPR003343">
    <property type="entry name" value="Big_2"/>
</dbReference>
<accession>Q54IS9</accession>
<evidence type="ECO:0000256" key="10">
    <source>
        <dbReference type="SAM" id="Phobius"/>
    </source>
</evidence>
<dbReference type="Pfam" id="PF24991">
    <property type="entry name" value="Ig_NUP210_4th"/>
    <property type="match status" value="1"/>
</dbReference>
<dbReference type="GlyGen" id="Q54IS9">
    <property type="glycosylation" value="1 site"/>
</dbReference>
<feature type="region of interest" description="Disordered" evidence="9">
    <location>
        <begin position="797"/>
        <end position="816"/>
    </location>
</feature>
<protein>
    <submittedName>
        <fullName evidence="12">Nucleoporin 210</fullName>
    </submittedName>
</protein>
<dbReference type="Pfam" id="PF22969">
    <property type="entry name" value="Ig_NUP210_2nd"/>
    <property type="match status" value="1"/>
</dbReference>
<dbReference type="Pfam" id="PF22959">
    <property type="entry name" value="Ig_NUP210_15th"/>
    <property type="match status" value="1"/>
</dbReference>
<dbReference type="InterPro" id="IPR055098">
    <property type="entry name" value="Ig_NUP210_3rd"/>
</dbReference>
<keyword evidence="3 10" id="KW-0812">Transmembrane</keyword>
<dbReference type="SUPFAM" id="SSF49373">
    <property type="entry name" value="Invasin/intimin cell-adhesion fragments"/>
    <property type="match status" value="3"/>
</dbReference>
<keyword evidence="6 10" id="KW-0472">Membrane</keyword>
<gene>
    <name evidence="12" type="primary">nup210</name>
    <name evidence="12" type="ORF">DDB_G0288545</name>
</gene>
<sequence length="1916" mass="212595">MIIINKNNDKKSLFLLLVSLIFVLFVSNVIADTDYAISPVSLLLPYSTSKYRKPYKLEANKGCFEWINTNPDLVEITPLYESAASCSPSSNDKQQNIGAPDLSLWDNSLNQPNKKCSKAVLVSVRSGTVSERNSAFIYAEEQVTGKKLQCEVFVDRISSIVIETTTKTMYKDDLEELHVRAYDSVGNVFSSIIGLEFEWSITSGNIIQIVPFRGFPLDDVALKMEQESLQTSFVLVQGVDTGRTEINTKLTEPTYKDIQHSTTISILEPLQLNPSYLLYVIPGTQIQYQLLTKKRNILENIPLPNPNYIWSSSNSKVGKVDNSGNFMALDLGRTDLKVQHKNMSDNKVQAFVNVVHPSYLAIKIEPLKSGLGPVSNWNLIENRDYILVVELYDASGHKIHSSEITFDLNIPTEYFERLPSSQIPPNTPKRSDTFYLKAIKQGLVALKASLVKVYDLNLKKYTQLLNPISVEQEVTIHSQIQLSPPIVYLPYLPNHRQYSMIRPIGGSGEYNWYTNNSAIVTVDPTGAITSQTSSGQTEVIVVDKKNPHNRDKVLVIVLQPDEIIITPSQVEVQVGQTLKLSTQLLSKQLSKGVHFDSCNLDDLEWRVDDSNANNDNNGGGGSNQERSFSLLPLQKTNTPKKEQPDLCSTREFLAIKEGSNVISVSYMGMRAKILIFAYPPLKSDQSEILLTLGSTLNVFFSGGPEPWHLERKSHFQSIVSNLTNEQNVLSIVPGNGNSFRVTCLTHTNPSKPIGIELTIGNKVTTTNPYPASPSITIPYSCRPPASIQLQVANLPKDHQIQDSSHHQQIQQQEQQQQQQQQQSTCQDTIFSIKKQKQGEIGTYKIRNDRDIPFIAQVFDDNGKPFTNYSSLVFDWKSSDQTQAKWLRDYNQNDHLSTLSLSKEQGKVIITVSILGYDQELLRQNKIRSSDLDTSKLVSSLELHLLSSVVLFPDYYTMYLNDKNHLKIEAIGGSKNFAFTSNNSKIASLSYQPNSDFVTVIPNQQGYLKVEVRDICLGSDNNKDQQQQYQQKQQKHQQQQQSNTSPSIVQISEVHSIELDVQDMVQVGDSINLIVKGFSQNGQQFDSTQYQYMNIIPHIDNPNVLSMTQSSDSQVFTLKGLDQGLVTLSVTIQNPKTSFSATSKTIQIQVFPPFRVSPSVLHLVPGGHFQIHWTGGAPIRQDVSFVSSDPSIVNLSGREDLVGELVALKVGEATIKAIAQIVDPITGKKTIIGEDKLMVYVKNMTGIRIHSSINKILVGNEAKLRVVGANGETPFTYGTVDLFFKWECLDSNIATLLPIYERANTTVEAEGSFSVRVMGKNAGSTSITVWAYSGGDKTKHLFQAASLQINVIPDIPIQTTSLLLPLNTPSSFIVNNHLDKTGIEFYPLMDGHGSSSCKDVIDIGDNKIVSLDKIGTCYVSAVRDGRMDTSKLFKINSKPFSHLELLPINPTSTVIPIGGSMSFAIYLRDDIGEVFTEYGSSAIFSSEVSNTGIISSSIDANVVTIKGIRAGLVTLHVYLKDMPHLDDYIKIFVGRLVEPHQPILHVGSMITFSIAKDQLEQRGFSLPSSDEKVWSSGDPSILQVDPITGKATAIAAGTTTINYIRNPSSQTQVVISKIGRIKVDFSDQIINNSKKRYEYNLKFFTAGSDIELSQDSTIDQNIKGICTIKESTFATAFFEKVKGKEQYRCVVQPSGVATSSIDKVTLYVEVSNAHKTYQYDTTINLPFESTFSIINVRDNKIQLSPRQSTFILNIQSSSPIFVESSDNSLLSVQQISSSGGDDQLNNLYKYAIQPMSVSTSFQNVPLLISSADGKSKTTVTVSYSKSGSTTSDQNTSYVESSTINSHPFLFSFIIIVGTLLIGLYASKKHNDKPRVYINPNSNLQTSSISSPYRTPPPHSFTSPNRSTYGSSSIYLNN</sequence>
<dbReference type="STRING" id="44689.Q54IS9"/>
<name>Q54IS9_DICDI</name>
<dbReference type="InParanoid" id="Q54IS9"/>
<dbReference type="Pfam" id="PF26181">
    <property type="entry name" value="Ig_NUP210_13th"/>
    <property type="match status" value="1"/>
</dbReference>
<dbReference type="EMBL" id="AAFI02000116">
    <property type="protein sequence ID" value="EAL63165.1"/>
    <property type="molecule type" value="Genomic_DNA"/>
</dbReference>
<comment type="similarity">
    <text evidence="2">Belongs to the NUP210 family.</text>
</comment>
<dbReference type="InterPro" id="IPR055094">
    <property type="entry name" value="NUP210_Ig15"/>
</dbReference>
<feature type="compositionally biased region" description="Polar residues" evidence="9">
    <location>
        <begin position="1898"/>
        <end position="1916"/>
    </location>
</feature>
<comment type="caution">
    <text evidence="12">The sequence shown here is derived from an EMBL/GenBank/DDBJ whole genome shotgun (WGS) entry which is preliminary data.</text>
</comment>
<evidence type="ECO:0000313" key="12">
    <source>
        <dbReference type="EMBL" id="EAL63165.1"/>
    </source>
</evidence>
<dbReference type="Pfam" id="PF22962">
    <property type="entry name" value="Ig_NUP210_7th"/>
    <property type="match status" value="1"/>
</dbReference>
<comment type="subcellular location">
    <subcellularLocation>
        <location evidence="1">Nucleus membrane</location>
        <topology evidence="1">Single-pass membrane protein</topology>
    </subcellularLocation>
</comment>
<dbReference type="PANTHER" id="PTHR23019">
    <property type="entry name" value="NUCLEAR PORE MEMBRANE GLYCOPROTEIN GP210-RELATED"/>
    <property type="match status" value="1"/>
</dbReference>
<dbReference type="GO" id="GO:0031965">
    <property type="term" value="C:nuclear membrane"/>
    <property type="evidence" value="ECO:0007669"/>
    <property type="project" value="UniProtKB-SubCell"/>
</dbReference>
<evidence type="ECO:0000259" key="11">
    <source>
        <dbReference type="SMART" id="SM00635"/>
    </source>
</evidence>
<keyword evidence="7" id="KW-0325">Glycoprotein</keyword>
<feature type="domain" description="BIG2" evidence="11">
    <location>
        <begin position="1545"/>
        <end position="1614"/>
    </location>
</feature>
<dbReference type="VEuPathDB" id="AmoebaDB:DDB_G0288545"/>
<keyword evidence="4" id="KW-0732">Signal</keyword>
<evidence type="ECO:0000256" key="1">
    <source>
        <dbReference type="ARBA" id="ARBA00004590"/>
    </source>
</evidence>
<dbReference type="AlphaFoldDB" id="Q54IS9"/>
<dbReference type="eggNOG" id="KOG1833">
    <property type="taxonomic scope" value="Eukaryota"/>
</dbReference>
<organism evidence="12 13">
    <name type="scientific">Dictyostelium discoideum</name>
    <name type="common">Social amoeba</name>
    <dbReference type="NCBI Taxonomy" id="44689"/>
    <lineage>
        <taxon>Eukaryota</taxon>
        <taxon>Amoebozoa</taxon>
        <taxon>Evosea</taxon>
        <taxon>Eumycetozoa</taxon>
        <taxon>Dictyostelia</taxon>
        <taxon>Dictyosteliales</taxon>
        <taxon>Dictyosteliaceae</taxon>
        <taxon>Dictyostelium</taxon>
    </lineage>
</organism>
<keyword evidence="8" id="KW-0539">Nucleus</keyword>
<dbReference type="Pfam" id="PF22967">
    <property type="entry name" value="Ig_NUP210_1st"/>
    <property type="match status" value="2"/>
</dbReference>
<dbReference type="GeneID" id="8626681"/>
<feature type="compositionally biased region" description="Low complexity" evidence="9">
    <location>
        <begin position="806"/>
        <end position="816"/>
    </location>
</feature>
<evidence type="ECO:0000256" key="2">
    <source>
        <dbReference type="ARBA" id="ARBA00007313"/>
    </source>
</evidence>
<dbReference type="PDB" id="9HCJ">
    <property type="method" value="EM"/>
    <property type="resolution" value="30.00 A"/>
    <property type="chains" value="10/11/12/13/14/15/16/17=1-1916"/>
</dbReference>
<proteinExistence type="evidence at protein level"/>
<dbReference type="FunCoup" id="Q54IS9">
    <property type="interactions" value="386"/>
</dbReference>
<dbReference type="OMA" id="HNMYEGT"/>
<dbReference type="InterPro" id="IPR055096">
    <property type="entry name" value="Ig_NUP210_1st"/>
</dbReference>
<dbReference type="InterPro" id="IPR055097">
    <property type="entry name" value="Ig_NUP210_2nd"/>
</dbReference>
<dbReference type="KEGG" id="ddi:DDB_G0288545"/>
<evidence type="ECO:0000256" key="6">
    <source>
        <dbReference type="ARBA" id="ARBA00023136"/>
    </source>
</evidence>